<dbReference type="GO" id="GO:0016020">
    <property type="term" value="C:membrane"/>
    <property type="evidence" value="ECO:0007669"/>
    <property type="project" value="TreeGrafter"/>
</dbReference>
<evidence type="ECO:0000256" key="6">
    <source>
        <dbReference type="ARBA" id="ARBA00023049"/>
    </source>
</evidence>
<evidence type="ECO:0000313" key="10">
    <source>
        <dbReference type="Proteomes" id="UP000007463"/>
    </source>
</evidence>
<dbReference type="Proteomes" id="UP000007463">
    <property type="component" value="Chromosome"/>
</dbReference>
<dbReference type="GO" id="GO:0051603">
    <property type="term" value="P:proteolysis involved in protein catabolic process"/>
    <property type="evidence" value="ECO:0007669"/>
    <property type="project" value="TreeGrafter"/>
</dbReference>
<dbReference type="AlphaFoldDB" id="F2IIE3"/>
<evidence type="ECO:0000256" key="2">
    <source>
        <dbReference type="ARBA" id="ARBA00022670"/>
    </source>
</evidence>
<dbReference type="Gene3D" id="3.30.2010.10">
    <property type="entry name" value="Metalloproteases ('zincins'), catalytic domain"/>
    <property type="match status" value="1"/>
</dbReference>
<comment type="cofactor">
    <cofactor evidence="1">
        <name>Zn(2+)</name>
        <dbReference type="ChEBI" id="CHEBI:29105"/>
    </cofactor>
</comment>
<dbReference type="KEGG" id="fte:Fluta_2890"/>
<dbReference type="CDD" id="cd07324">
    <property type="entry name" value="M48C_Oma1-like"/>
    <property type="match status" value="1"/>
</dbReference>
<dbReference type="GO" id="GO:0004222">
    <property type="term" value="F:metalloendopeptidase activity"/>
    <property type="evidence" value="ECO:0007669"/>
    <property type="project" value="InterPro"/>
</dbReference>
<keyword evidence="6" id="KW-0482">Metalloprotease</keyword>
<accession>F2IIE3</accession>
<evidence type="ECO:0000256" key="4">
    <source>
        <dbReference type="ARBA" id="ARBA00022801"/>
    </source>
</evidence>
<evidence type="ECO:0000256" key="3">
    <source>
        <dbReference type="ARBA" id="ARBA00022723"/>
    </source>
</evidence>
<protein>
    <submittedName>
        <fullName evidence="9">Peptidase M48 Ste24p</fullName>
    </submittedName>
</protein>
<proteinExistence type="predicted"/>
<reference evidence="9 10" key="1">
    <citation type="journal article" date="2011" name="Stand. Genomic Sci.">
        <title>Complete genome sequence of the gliding freshwater bacterium Fluviicola taffensis type strain (RW262).</title>
        <authorList>
            <person name="Woyke T."/>
            <person name="Chertkov O."/>
            <person name="Lapidus A."/>
            <person name="Nolan M."/>
            <person name="Lucas S."/>
            <person name="Del Rio T.G."/>
            <person name="Tice H."/>
            <person name="Cheng J.F."/>
            <person name="Tapia R."/>
            <person name="Han C."/>
            <person name="Goodwin L."/>
            <person name="Pitluck S."/>
            <person name="Liolios K."/>
            <person name="Pagani I."/>
            <person name="Ivanova N."/>
            <person name="Huntemann M."/>
            <person name="Mavromatis K."/>
            <person name="Mikhailova N."/>
            <person name="Pati A."/>
            <person name="Chen A."/>
            <person name="Palaniappan K."/>
            <person name="Land M."/>
            <person name="Hauser L."/>
            <person name="Brambilla E.M."/>
            <person name="Rohde M."/>
            <person name="Mwirichia R."/>
            <person name="Sikorski J."/>
            <person name="Tindall B.J."/>
            <person name="Goker M."/>
            <person name="Bristow J."/>
            <person name="Eisen J.A."/>
            <person name="Markowitz V."/>
            <person name="Hugenholtz P."/>
            <person name="Klenk H.P."/>
            <person name="Kyrpides N.C."/>
        </authorList>
    </citation>
    <scope>NUCLEOTIDE SEQUENCE [LARGE SCALE GENOMIC DNA]</scope>
    <source>
        <strain evidence="10">DSM 16823 / RW262 / RW262</strain>
    </source>
</reference>
<evidence type="ECO:0000313" key="9">
    <source>
        <dbReference type="EMBL" id="AEA44869.1"/>
    </source>
</evidence>
<keyword evidence="7" id="KW-0732">Signal</keyword>
<evidence type="ECO:0000256" key="1">
    <source>
        <dbReference type="ARBA" id="ARBA00001947"/>
    </source>
</evidence>
<dbReference type="STRING" id="755732.Fluta_2890"/>
<evidence type="ECO:0000256" key="5">
    <source>
        <dbReference type="ARBA" id="ARBA00022833"/>
    </source>
</evidence>
<dbReference type="EMBL" id="CP002542">
    <property type="protein sequence ID" value="AEA44869.1"/>
    <property type="molecule type" value="Genomic_DNA"/>
</dbReference>
<gene>
    <name evidence="9" type="ordered locus">Fluta_2890</name>
</gene>
<keyword evidence="5" id="KW-0862">Zinc</keyword>
<dbReference type="InterPro" id="IPR051156">
    <property type="entry name" value="Mito/Outer_Membr_Metalloprot"/>
</dbReference>
<dbReference type="RefSeq" id="WP_013687638.1">
    <property type="nucleotide sequence ID" value="NC_015321.1"/>
</dbReference>
<dbReference type="GO" id="GO:0046872">
    <property type="term" value="F:metal ion binding"/>
    <property type="evidence" value="ECO:0007669"/>
    <property type="project" value="UniProtKB-KW"/>
</dbReference>
<keyword evidence="3" id="KW-0479">Metal-binding</keyword>
<dbReference type="Pfam" id="PF01435">
    <property type="entry name" value="Peptidase_M48"/>
    <property type="match status" value="1"/>
</dbReference>
<keyword evidence="2" id="KW-0645">Protease</keyword>
<sequence length="737" mass="83850" precursor="true">MLKINLILIPTLLLATCELFAQSKVDFDHYQTMGSNGSIPDDFSLSTYQKVERDIKVDRPDLAPSLRRKFYTGIHTSIDEIIHSEVCLFGDLISIYVRDIAKNLLKDDPTTFNELRFYTLKSNETNAFSTDQGVIFVTTGLVSQVSSEAQIAYVLAHEIAHYKRKHVLERFKQKTVLKNANYYELSTYSKDRELEADSDAIELYKKAGYDEALIEPTFDVLMYAYLPFDEVKIPMDFFNSKEFYMPSFKFPKEEFPITAEENYNDSKSSHPNISKRKKQVVDVLEKGTSWKGNATVVGGNRFAEIRNIARFESIRNSILALDLTNALYSIYVLEKEFPNSEYLKSMKAKTWLALAQSKSASLSKPFETKLHKEGEIAILHSILKKMEKAEMSTIALREIYDIKSSNPNNSEIQAIYQRMVETAATTKQFSLEAFSKYDYSTAIVKNKDYNDSIAKIPVDTLKKNEAVQNTGSKYDKIKKKRTADGNIDAQVFDSTNYYLYGMHDIMSDSGFVKQFKLAYNKSLNSKEKDSLARENKSKLIPTIPDLKSKSIALVDTDVEIAESSKKTIKLSESIKTHATELILAEGSKNGYTINTDNAPNNLTIEGINAFMYIKSALRQNENYGKVDFFPIDYVVIEEMSKKYNSDVILIPTIFYLDQKKSEPMEIARPVLATWYIPPVALMLLTGKLLDSQKTLINFIGIDLKTGHADYSEVYLISGRPSKVLLGSKYYEIFKSTN</sequence>
<feature type="domain" description="Peptidase M48" evidence="8">
    <location>
        <begin position="116"/>
        <end position="183"/>
    </location>
</feature>
<dbReference type="HOGENOM" id="CLU_022121_0_0_10"/>
<evidence type="ECO:0000256" key="7">
    <source>
        <dbReference type="SAM" id="SignalP"/>
    </source>
</evidence>
<dbReference type="InterPro" id="IPR001915">
    <property type="entry name" value="Peptidase_M48"/>
</dbReference>
<feature type="signal peptide" evidence="7">
    <location>
        <begin position="1"/>
        <end position="21"/>
    </location>
</feature>
<organism evidence="9 10">
    <name type="scientific">Fluviicola taffensis (strain DSM 16823 / NCIMB 13979 / RW262)</name>
    <dbReference type="NCBI Taxonomy" id="755732"/>
    <lineage>
        <taxon>Bacteria</taxon>
        <taxon>Pseudomonadati</taxon>
        <taxon>Bacteroidota</taxon>
        <taxon>Flavobacteriia</taxon>
        <taxon>Flavobacteriales</taxon>
        <taxon>Crocinitomicaceae</taxon>
        <taxon>Fluviicola</taxon>
    </lineage>
</organism>
<name>F2IIE3_FLUTR</name>
<reference evidence="10" key="2">
    <citation type="submission" date="2011-02" db="EMBL/GenBank/DDBJ databases">
        <title>The complete genome of Fluviicola taffensis DSM 16823.</title>
        <authorList>
            <consortium name="US DOE Joint Genome Institute (JGI-PGF)"/>
            <person name="Lucas S."/>
            <person name="Copeland A."/>
            <person name="Lapidus A."/>
            <person name="Bruce D."/>
            <person name="Goodwin L."/>
            <person name="Pitluck S."/>
            <person name="Kyrpides N."/>
            <person name="Mavromatis K."/>
            <person name="Ivanova N."/>
            <person name="Mikhailova N."/>
            <person name="Pagani I."/>
            <person name="Chertkov O."/>
            <person name="Detter J.C."/>
            <person name="Han C."/>
            <person name="Tapia R."/>
            <person name="Land M."/>
            <person name="Hauser L."/>
            <person name="Markowitz V."/>
            <person name="Cheng J.-F."/>
            <person name="Hugenholtz P."/>
            <person name="Woyke T."/>
            <person name="Wu D."/>
            <person name="Tindall B."/>
            <person name="Pomrenke H.G."/>
            <person name="Brambilla E."/>
            <person name="Klenk H.-P."/>
            <person name="Eisen J.A."/>
        </authorList>
    </citation>
    <scope>NUCLEOTIDE SEQUENCE [LARGE SCALE GENOMIC DNA]</scope>
    <source>
        <strain evidence="10">DSM 16823 / RW262 / RW262</strain>
    </source>
</reference>
<feature type="chain" id="PRO_5003279911" evidence="7">
    <location>
        <begin position="22"/>
        <end position="737"/>
    </location>
</feature>
<dbReference type="PANTHER" id="PTHR22726:SF1">
    <property type="entry name" value="METALLOENDOPEPTIDASE OMA1, MITOCHONDRIAL"/>
    <property type="match status" value="1"/>
</dbReference>
<dbReference type="PANTHER" id="PTHR22726">
    <property type="entry name" value="METALLOENDOPEPTIDASE OMA1"/>
    <property type="match status" value="1"/>
</dbReference>
<keyword evidence="10" id="KW-1185">Reference proteome</keyword>
<evidence type="ECO:0000259" key="8">
    <source>
        <dbReference type="Pfam" id="PF01435"/>
    </source>
</evidence>
<dbReference type="OrthoDB" id="910748at2"/>
<keyword evidence="4" id="KW-0378">Hydrolase</keyword>
<dbReference type="eggNOG" id="COG4783">
    <property type="taxonomic scope" value="Bacteria"/>
</dbReference>